<dbReference type="EMBL" id="LQBK01000042">
    <property type="protein sequence ID" value="KUG51284.1"/>
    <property type="molecule type" value="Genomic_DNA"/>
</dbReference>
<dbReference type="GO" id="GO:0022857">
    <property type="term" value="F:transmembrane transporter activity"/>
    <property type="evidence" value="ECO:0007669"/>
    <property type="project" value="InterPro"/>
</dbReference>
<proteinExistence type="predicted"/>
<reference evidence="4" key="1">
    <citation type="submission" date="2015-12" db="EMBL/GenBank/DDBJ databases">
        <authorList>
            <person name="Nair G.R."/>
            <person name="Kaur G."/>
            <person name="Mayilraj S."/>
        </authorList>
    </citation>
    <scope>NUCLEOTIDE SEQUENCE [LARGE SCALE GENOMIC DNA]</scope>
    <source>
        <strain evidence="4">CD08_4</strain>
    </source>
</reference>
<evidence type="ECO:0000313" key="3">
    <source>
        <dbReference type="EMBL" id="KUG51284.1"/>
    </source>
</evidence>
<dbReference type="AlphaFoldDB" id="A0A0W8I0Y8"/>
<dbReference type="Gene3D" id="3.40.190.10">
    <property type="entry name" value="Periplasmic binding protein-like II"/>
    <property type="match status" value="1"/>
</dbReference>
<dbReference type="Proteomes" id="UP000053512">
    <property type="component" value="Unassembled WGS sequence"/>
</dbReference>
<feature type="region of interest" description="Disordered" evidence="1">
    <location>
        <begin position="33"/>
        <end position="52"/>
    </location>
</feature>
<dbReference type="CDD" id="cd13606">
    <property type="entry name" value="PBP2_ProX_like"/>
    <property type="match status" value="1"/>
</dbReference>
<dbReference type="OrthoDB" id="9781705at2"/>
<gene>
    <name evidence="3" type="ORF">AVL61_10825</name>
</gene>
<protein>
    <submittedName>
        <fullName evidence="3">Glycine/betaine ABC transporter substrate-binding protein</fullName>
    </submittedName>
</protein>
<dbReference type="Pfam" id="PF04069">
    <property type="entry name" value="OpuAC"/>
    <property type="match status" value="1"/>
</dbReference>
<evidence type="ECO:0000259" key="2">
    <source>
        <dbReference type="Pfam" id="PF04069"/>
    </source>
</evidence>
<dbReference type="GO" id="GO:0043190">
    <property type="term" value="C:ATP-binding cassette (ABC) transporter complex"/>
    <property type="evidence" value="ECO:0007669"/>
    <property type="project" value="InterPro"/>
</dbReference>
<evidence type="ECO:0000256" key="1">
    <source>
        <dbReference type="SAM" id="MobiDB-lite"/>
    </source>
</evidence>
<dbReference type="InterPro" id="IPR007210">
    <property type="entry name" value="ABC_Gly_betaine_transp_sub-bd"/>
</dbReference>
<organism evidence="3 4">
    <name type="scientific">Kocuria rosea subsp. polaris</name>
    <dbReference type="NCBI Taxonomy" id="136273"/>
    <lineage>
        <taxon>Bacteria</taxon>
        <taxon>Bacillati</taxon>
        <taxon>Actinomycetota</taxon>
        <taxon>Actinomycetes</taxon>
        <taxon>Micrococcales</taxon>
        <taxon>Micrococcaceae</taxon>
        <taxon>Kocuria</taxon>
    </lineage>
</organism>
<feature type="domain" description="ABC-type glycine betaine transport system substrate-binding" evidence="2">
    <location>
        <begin position="48"/>
        <end position="309"/>
    </location>
</feature>
<dbReference type="SUPFAM" id="SSF53850">
    <property type="entry name" value="Periplasmic binding protein-like II"/>
    <property type="match status" value="1"/>
</dbReference>
<accession>A0A0W8I0Y8</accession>
<dbReference type="RefSeq" id="WP_058875519.1">
    <property type="nucleotide sequence ID" value="NZ_LQBK01000042.1"/>
</dbReference>
<name>A0A0W8I0Y8_KOCRO</name>
<sequence>MTAASPSRTRRAAGPVLGAALLLGLTACGGGGDPLAGDEGSEDGATGTVTVGSADFPENEILAHLYAGALESAGVDTEMNLGIGSREAYVGAVRDGAVDVIPDYSGNLLLFADPEATASSAEEIMDALPDALPEGLTVLEPAEAQNKDTLVVTPETAEQYGLTSIADLAAVCDQLVLAATPEFAERAYGLDGLEQNYGCVPKSFEPINDGGGPLTLQALLDGNADVADIFSTTPSIVENDLVVLEDPENNFIAQQVVPLTAEDRLPQEAVDALNELSGKLSTEDLIELNRKVSGQDQVNPAEAAEEWLSANGY</sequence>
<comment type="caution">
    <text evidence="3">The sequence shown here is derived from an EMBL/GenBank/DDBJ whole genome shotgun (WGS) entry which is preliminary data.</text>
</comment>
<dbReference type="Gene3D" id="3.40.190.120">
    <property type="entry name" value="Osmoprotection protein (prox), domain 2"/>
    <property type="match status" value="1"/>
</dbReference>
<evidence type="ECO:0000313" key="4">
    <source>
        <dbReference type="Proteomes" id="UP000053512"/>
    </source>
</evidence>